<dbReference type="EC" id="3.2.1.78" evidence="3"/>
<dbReference type="Proteomes" id="UP000031532">
    <property type="component" value="Unassembled WGS sequence"/>
</dbReference>
<dbReference type="EMBL" id="JTJC03000007">
    <property type="protein sequence ID" value="NHC37137.1"/>
    <property type="molecule type" value="Genomic_DNA"/>
</dbReference>
<sequence>MTFDFYMNLTRRQLIQSGSYAAMGAIATHLLPANSAVSEPLYGINTFYLLTESYRKAKENPQANLRQTIRKYLQDELGLARLRDRSKINAIRFLAGNNYPSTLVQKANRPFHFDAILWTTAEQMDRRVLEVLDAMMQSLAEMKFYLVPVLANYWIEYGGILRYLEWVNKIDREEWFNAYCNRKDEEYYLKYSLDFYTSPAIEELFQTHIQPVLQVCRKYSQVAILDIMNEPRGKNRYSIEDKKVPGNLYSYQIVANWLNRQARFIKTKLPKTNITTGEEGWLNSPVELQLSYLKNESQYYEGIDFKTNLFAPNSALSMGSIHMYTHELVELSKPNDCGRQFRDRRDWDYLLQPDKPQTPESYIKMGEEWIKSRASVFGNKPWYIGEMGWCRGQSETDRSPLPATVLQKERMPIYRNWAEQAFTLGAKGVFLWELAGITHRDEFYGMNLNQITEIFPR</sequence>
<keyword evidence="4" id="KW-0964">Secreted</keyword>
<dbReference type="PANTHER" id="PTHR31451">
    <property type="match status" value="1"/>
</dbReference>
<dbReference type="Pfam" id="PF26410">
    <property type="entry name" value="GH5_mannosidase"/>
    <property type="match status" value="1"/>
</dbReference>
<evidence type="ECO:0000256" key="4">
    <source>
        <dbReference type="ARBA" id="ARBA00022525"/>
    </source>
</evidence>
<dbReference type="AlphaFoldDB" id="A0A9X5EAJ8"/>
<evidence type="ECO:0000256" key="6">
    <source>
        <dbReference type="ARBA" id="ARBA00022801"/>
    </source>
</evidence>
<organism evidence="9 10">
    <name type="scientific">Scytonema millei VB511283</name>
    <dbReference type="NCBI Taxonomy" id="1245923"/>
    <lineage>
        <taxon>Bacteria</taxon>
        <taxon>Bacillati</taxon>
        <taxon>Cyanobacteriota</taxon>
        <taxon>Cyanophyceae</taxon>
        <taxon>Nostocales</taxon>
        <taxon>Scytonemataceae</taxon>
        <taxon>Scytonema</taxon>
    </lineage>
</organism>
<accession>A0A9X5EAJ8</accession>
<dbReference type="InterPro" id="IPR045053">
    <property type="entry name" value="MAN-like"/>
</dbReference>
<dbReference type="GO" id="GO:0016985">
    <property type="term" value="F:mannan endo-1,4-beta-mannosidase activity"/>
    <property type="evidence" value="ECO:0007669"/>
    <property type="project" value="TreeGrafter"/>
</dbReference>
<comment type="caution">
    <text evidence="9">The sequence shown here is derived from an EMBL/GenBank/DDBJ whole genome shotgun (WGS) entry which is preliminary data.</text>
</comment>
<keyword evidence="5" id="KW-0732">Signal</keyword>
<evidence type="ECO:0000313" key="9">
    <source>
        <dbReference type="EMBL" id="NHC37137.1"/>
    </source>
</evidence>
<feature type="domain" description="Glycoside hydrolase family 5" evidence="8">
    <location>
        <begin position="48"/>
        <end position="285"/>
    </location>
</feature>
<dbReference type="InterPro" id="IPR017853">
    <property type="entry name" value="GH"/>
</dbReference>
<evidence type="ECO:0000256" key="1">
    <source>
        <dbReference type="ARBA" id="ARBA00001678"/>
    </source>
</evidence>
<protein>
    <recommendedName>
        <fullName evidence="3">mannan endo-1,4-beta-mannosidase</fullName>
        <ecNumber evidence="3">3.2.1.78</ecNumber>
    </recommendedName>
</protein>
<evidence type="ECO:0000256" key="5">
    <source>
        <dbReference type="ARBA" id="ARBA00022729"/>
    </source>
</evidence>
<dbReference type="InterPro" id="IPR001547">
    <property type="entry name" value="Glyco_hydro_5"/>
</dbReference>
<evidence type="ECO:0000256" key="7">
    <source>
        <dbReference type="ARBA" id="ARBA00023295"/>
    </source>
</evidence>
<dbReference type="PANTHER" id="PTHR31451:SF39">
    <property type="entry name" value="MANNAN ENDO-1,4-BETA-MANNOSIDASE 1"/>
    <property type="match status" value="1"/>
</dbReference>
<dbReference type="GO" id="GO:0005576">
    <property type="term" value="C:extracellular region"/>
    <property type="evidence" value="ECO:0007669"/>
    <property type="project" value="UniProtKB-SubCell"/>
</dbReference>
<comment type="subcellular location">
    <subcellularLocation>
        <location evidence="2">Secreted</location>
    </subcellularLocation>
</comment>
<evidence type="ECO:0000313" key="10">
    <source>
        <dbReference type="Proteomes" id="UP000031532"/>
    </source>
</evidence>
<keyword evidence="7" id="KW-0326">Glycosidase</keyword>
<dbReference type="SUPFAM" id="SSF51445">
    <property type="entry name" value="(Trans)glycosidases"/>
    <property type="match status" value="1"/>
</dbReference>
<comment type="catalytic activity">
    <reaction evidence="1">
        <text>Random hydrolysis of (1-&gt;4)-beta-D-mannosidic linkages in mannans, galactomannans and glucomannans.</text>
        <dbReference type="EC" id="3.2.1.78"/>
    </reaction>
</comment>
<proteinExistence type="predicted"/>
<name>A0A9X5EAJ8_9CYAN</name>
<evidence type="ECO:0000256" key="2">
    <source>
        <dbReference type="ARBA" id="ARBA00004613"/>
    </source>
</evidence>
<reference evidence="9 10" key="1">
    <citation type="journal article" date="2015" name="Genome Announc.">
        <title>Draft Genome Sequence of the Terrestrial Cyanobacterium Scytonema millei VB511283, Isolated from Eastern India.</title>
        <authorList>
            <person name="Sen D."/>
            <person name="Chandrababunaidu M.M."/>
            <person name="Singh D."/>
            <person name="Sanghi N."/>
            <person name="Ghorai A."/>
            <person name="Mishra G.P."/>
            <person name="Madduluri M."/>
            <person name="Adhikary S.P."/>
            <person name="Tripathy S."/>
        </authorList>
    </citation>
    <scope>NUCLEOTIDE SEQUENCE [LARGE SCALE GENOMIC DNA]</scope>
    <source>
        <strain evidence="9 10">VB511283</strain>
    </source>
</reference>
<keyword evidence="6" id="KW-0378">Hydrolase</keyword>
<keyword evidence="10" id="KW-1185">Reference proteome</keyword>
<gene>
    <name evidence="9" type="ORF">QH73_0021290</name>
</gene>
<evidence type="ECO:0000259" key="8">
    <source>
        <dbReference type="Pfam" id="PF26410"/>
    </source>
</evidence>
<dbReference type="Gene3D" id="3.20.20.80">
    <property type="entry name" value="Glycosidases"/>
    <property type="match status" value="1"/>
</dbReference>
<evidence type="ECO:0000256" key="3">
    <source>
        <dbReference type="ARBA" id="ARBA00012706"/>
    </source>
</evidence>